<accession>A0ABS2WUF2</accession>
<evidence type="ECO:0000313" key="2">
    <source>
        <dbReference type="EMBL" id="MBN2965282.1"/>
    </source>
</evidence>
<protein>
    <submittedName>
        <fullName evidence="2">Uncharacterized protein</fullName>
    </submittedName>
</protein>
<dbReference type="Proteomes" id="UP000703590">
    <property type="component" value="Unassembled WGS sequence"/>
</dbReference>
<gene>
    <name evidence="2" type="ORF">JWV37_10855</name>
</gene>
<reference evidence="2 3" key="2">
    <citation type="submission" date="2021-02" db="EMBL/GenBank/DDBJ databases">
        <title>Sulfurospirillum tamanensis sp. nov.</title>
        <authorList>
            <person name="Frolova A."/>
            <person name="Merkel A."/>
            <person name="Slobodkin A."/>
        </authorList>
    </citation>
    <scope>NUCLEOTIDE SEQUENCE [LARGE SCALE GENOMIC DNA]</scope>
    <source>
        <strain evidence="2 3">T05b</strain>
    </source>
</reference>
<evidence type="ECO:0000256" key="1">
    <source>
        <dbReference type="SAM" id="Coils"/>
    </source>
</evidence>
<dbReference type="RefSeq" id="WP_205459829.1">
    <property type="nucleotide sequence ID" value="NZ_JAFHKK010000030.1"/>
</dbReference>
<proteinExistence type="predicted"/>
<organism evidence="2 3">
    <name type="scientific">Sulfurospirillum tamanense</name>
    <dbReference type="NCBI Taxonomy" id="2813362"/>
    <lineage>
        <taxon>Bacteria</taxon>
        <taxon>Pseudomonadati</taxon>
        <taxon>Campylobacterota</taxon>
        <taxon>Epsilonproteobacteria</taxon>
        <taxon>Campylobacterales</taxon>
        <taxon>Sulfurospirillaceae</taxon>
        <taxon>Sulfurospirillum</taxon>
    </lineage>
</organism>
<reference evidence="3" key="1">
    <citation type="submission" date="2021-02" db="EMBL/GenBank/DDBJ databases">
        <title>Sulfurospirillum tamanensis sp. nov.</title>
        <authorList>
            <person name="Merkel A.Y."/>
        </authorList>
    </citation>
    <scope>NUCLEOTIDE SEQUENCE [LARGE SCALE GENOMIC DNA]</scope>
    <source>
        <strain evidence="3">T05b</strain>
    </source>
</reference>
<keyword evidence="3" id="KW-1185">Reference proteome</keyword>
<name>A0ABS2WUF2_9BACT</name>
<comment type="caution">
    <text evidence="2">The sequence shown here is derived from an EMBL/GenBank/DDBJ whole genome shotgun (WGS) entry which is preliminary data.</text>
</comment>
<sequence length="52" mass="6318">MPPLLLDELKELKTKLAQEEKALKKVEDKKERETRLKDEFLEYMQNTDVKKR</sequence>
<dbReference type="EMBL" id="JAFHKK010000030">
    <property type="protein sequence ID" value="MBN2965282.1"/>
    <property type="molecule type" value="Genomic_DNA"/>
</dbReference>
<evidence type="ECO:0000313" key="3">
    <source>
        <dbReference type="Proteomes" id="UP000703590"/>
    </source>
</evidence>
<keyword evidence="1" id="KW-0175">Coiled coil</keyword>
<reference evidence="2 3" key="3">
    <citation type="submission" date="2021-02" db="EMBL/GenBank/DDBJ databases">
        <authorList>
            <person name="Merkel A.Y."/>
        </authorList>
    </citation>
    <scope>NUCLEOTIDE SEQUENCE [LARGE SCALE GENOMIC DNA]</scope>
    <source>
        <strain evidence="2 3">T05b</strain>
    </source>
</reference>
<feature type="coiled-coil region" evidence="1">
    <location>
        <begin position="6"/>
        <end position="39"/>
    </location>
</feature>